<dbReference type="Proteomes" id="UP001348817">
    <property type="component" value="Chromosome"/>
</dbReference>
<dbReference type="Pfam" id="PF00535">
    <property type="entry name" value="Glycos_transf_2"/>
    <property type="match status" value="1"/>
</dbReference>
<dbReference type="PANTHER" id="PTHR43685">
    <property type="entry name" value="GLYCOSYLTRANSFERASE"/>
    <property type="match status" value="1"/>
</dbReference>
<comment type="similarity">
    <text evidence="1">Belongs to the glycosyltransferase 2 family.</text>
</comment>
<dbReference type="EMBL" id="AP025314">
    <property type="protein sequence ID" value="BDD10594.1"/>
    <property type="molecule type" value="Genomic_DNA"/>
</dbReference>
<accession>A0AAU9D7R9</accession>
<dbReference type="KEGG" id="fax:FUAX_30260"/>
<sequence length="332" mass="38755">MPQPLISVVIPFYQPKKLFDRCLKSIRSQTYQNFELILVDNNADNLSRRTAVKHVNADSRITLVKEEKQGVVFASNKGMSLAKGDFLVRMDADDFMAENRLERQYEYLCENPECGAVSCLVEFVGDDEAKGFKTYVDWLNSVQSFEEIKLSRFVESPIANPTTMVRKEVPEKLGWYRDGDFPEDYELWLRWIESGVRIDKTPERLHFWVDSKERLTRTDNRYDVDAFFKIKSKYLAQSLAEKKIQEVCVWGAGRKSRQRLEHLTQHGIKVIAYLDFKEREIHGIPCFDFRTYDFTSAPFILTYVSNRGKRDEIKSFLKSKGLREGEDFLCVG</sequence>
<dbReference type="CDD" id="cd00761">
    <property type="entry name" value="Glyco_tranf_GTA_type"/>
    <property type="match status" value="1"/>
</dbReference>
<name>A0AAU9D7R9_9BACT</name>
<gene>
    <name evidence="5" type="ORF">FUAX_30260</name>
</gene>
<dbReference type="AlphaFoldDB" id="A0AAU9D7R9"/>
<evidence type="ECO:0000256" key="3">
    <source>
        <dbReference type="ARBA" id="ARBA00022679"/>
    </source>
</evidence>
<keyword evidence="3 5" id="KW-0808">Transferase</keyword>
<evidence type="ECO:0000259" key="4">
    <source>
        <dbReference type="Pfam" id="PF00535"/>
    </source>
</evidence>
<dbReference type="PANTHER" id="PTHR43685:SF5">
    <property type="entry name" value="GLYCOSYLTRANSFERASE EPSE-RELATED"/>
    <property type="match status" value="1"/>
</dbReference>
<evidence type="ECO:0000313" key="6">
    <source>
        <dbReference type="Proteomes" id="UP001348817"/>
    </source>
</evidence>
<dbReference type="InterPro" id="IPR001173">
    <property type="entry name" value="Glyco_trans_2-like"/>
</dbReference>
<protein>
    <submittedName>
        <fullName evidence="5">Glycosyl transferase family 2</fullName>
    </submittedName>
</protein>
<dbReference type="InterPro" id="IPR029044">
    <property type="entry name" value="Nucleotide-diphossugar_trans"/>
</dbReference>
<keyword evidence="2" id="KW-0328">Glycosyltransferase</keyword>
<reference evidence="5 6" key="1">
    <citation type="submission" date="2021-12" db="EMBL/GenBank/DDBJ databases">
        <title>Genome sequencing of bacteria with rrn-lacking chromosome and rrn-plasmid.</title>
        <authorList>
            <person name="Anda M."/>
            <person name="Iwasaki W."/>
        </authorList>
    </citation>
    <scope>NUCLEOTIDE SEQUENCE [LARGE SCALE GENOMIC DNA]</scope>
    <source>
        <strain evidence="5 6">DSM 100852</strain>
    </source>
</reference>
<keyword evidence="6" id="KW-1185">Reference proteome</keyword>
<organism evidence="5 6">
    <name type="scientific">Fulvitalea axinellae</name>
    <dbReference type="NCBI Taxonomy" id="1182444"/>
    <lineage>
        <taxon>Bacteria</taxon>
        <taxon>Pseudomonadati</taxon>
        <taxon>Bacteroidota</taxon>
        <taxon>Cytophagia</taxon>
        <taxon>Cytophagales</taxon>
        <taxon>Persicobacteraceae</taxon>
        <taxon>Fulvitalea</taxon>
    </lineage>
</organism>
<dbReference type="SUPFAM" id="SSF53448">
    <property type="entry name" value="Nucleotide-diphospho-sugar transferases"/>
    <property type="match status" value="1"/>
</dbReference>
<evidence type="ECO:0000313" key="5">
    <source>
        <dbReference type="EMBL" id="BDD10594.1"/>
    </source>
</evidence>
<feature type="domain" description="Glycosyltransferase 2-like" evidence="4">
    <location>
        <begin position="7"/>
        <end position="170"/>
    </location>
</feature>
<dbReference type="Gene3D" id="3.90.550.10">
    <property type="entry name" value="Spore Coat Polysaccharide Biosynthesis Protein SpsA, Chain A"/>
    <property type="match status" value="1"/>
</dbReference>
<dbReference type="RefSeq" id="WP_338392138.1">
    <property type="nucleotide sequence ID" value="NZ_AP025314.1"/>
</dbReference>
<proteinExistence type="inferred from homology"/>
<dbReference type="InterPro" id="IPR050834">
    <property type="entry name" value="Glycosyltransf_2"/>
</dbReference>
<evidence type="ECO:0000256" key="1">
    <source>
        <dbReference type="ARBA" id="ARBA00006739"/>
    </source>
</evidence>
<dbReference type="GO" id="GO:0016757">
    <property type="term" value="F:glycosyltransferase activity"/>
    <property type="evidence" value="ECO:0007669"/>
    <property type="project" value="UniProtKB-KW"/>
</dbReference>
<evidence type="ECO:0000256" key="2">
    <source>
        <dbReference type="ARBA" id="ARBA00022676"/>
    </source>
</evidence>